<evidence type="ECO:0000313" key="5">
    <source>
        <dbReference type="Proteomes" id="UP000076476"/>
    </source>
</evidence>
<evidence type="ECO:0000313" key="3">
    <source>
        <dbReference type="EMBL" id="ASS91529.1"/>
    </source>
</evidence>
<dbReference type="EMBL" id="CP017703">
    <property type="protein sequence ID" value="ASS91529.1"/>
    <property type="molecule type" value="Genomic_DNA"/>
</dbReference>
<dbReference type="GO" id="GO:0008834">
    <property type="term" value="F:ditrans,polycis-undecaprenyl-diphosphate synthase [(2E,6E)-farnesyl-diphosphate specific] activity"/>
    <property type="evidence" value="ECO:0007669"/>
    <property type="project" value="TreeGrafter"/>
</dbReference>
<proteinExistence type="inferred from homology"/>
<feature type="binding site" evidence="2">
    <location>
        <position position="50"/>
    </location>
    <ligand>
        <name>substrate</name>
    </ligand>
</feature>
<dbReference type="NCBIfam" id="TIGR00055">
    <property type="entry name" value="uppS"/>
    <property type="match status" value="1"/>
</dbReference>
<dbReference type="InterPro" id="IPR018520">
    <property type="entry name" value="UPP_synth-like_CS"/>
</dbReference>
<evidence type="ECO:0000313" key="6">
    <source>
        <dbReference type="Proteomes" id="UP000214606"/>
    </source>
</evidence>
<dbReference type="PANTHER" id="PTHR10291">
    <property type="entry name" value="DEHYDRODOLICHYL DIPHOSPHATE SYNTHASE FAMILY MEMBER"/>
    <property type="match status" value="1"/>
</dbReference>
<dbReference type="PROSITE" id="PS01066">
    <property type="entry name" value="UPP_SYNTHASE"/>
    <property type="match status" value="1"/>
</dbReference>
<dbReference type="GO" id="GO:0016094">
    <property type="term" value="P:polyprenol biosynthetic process"/>
    <property type="evidence" value="ECO:0007669"/>
    <property type="project" value="TreeGrafter"/>
</dbReference>
<dbReference type="STRING" id="33936.AZI98_02365"/>
<feature type="active site" evidence="2">
    <location>
        <position position="37"/>
    </location>
</feature>
<feature type="binding site" evidence="2">
    <location>
        <position position="224"/>
    </location>
    <ligand>
        <name>Mg(2+)</name>
        <dbReference type="ChEBI" id="CHEBI:18420"/>
    </ligand>
</feature>
<keyword evidence="1 2" id="KW-0808">Transferase</keyword>
<reference evidence="4 5" key="1">
    <citation type="submission" date="2016-04" db="EMBL/GenBank/DDBJ databases">
        <title>Draft genome sequence of Aeribacillus pallidus 8m3 from petroleum reservoir.</title>
        <authorList>
            <person name="Poltaraus A.B."/>
            <person name="Nazina T.N."/>
            <person name="Tourova T.P."/>
            <person name="Malakho S.M."/>
            <person name="Korshunova A.V."/>
            <person name="Sokolova D.S."/>
        </authorList>
    </citation>
    <scope>NUCLEOTIDE SEQUENCE [LARGE SCALE GENOMIC DNA]</scope>
    <source>
        <strain evidence="4 5">8m3</strain>
    </source>
</reference>
<dbReference type="RefSeq" id="WP_063386694.1">
    <property type="nucleotide sequence ID" value="NZ_CP017703.1"/>
</dbReference>
<dbReference type="GO" id="GO:0030145">
    <property type="term" value="F:manganese ion binding"/>
    <property type="evidence" value="ECO:0007669"/>
    <property type="project" value="TreeGrafter"/>
</dbReference>
<dbReference type="PANTHER" id="PTHR10291:SF0">
    <property type="entry name" value="DEHYDRODOLICHYL DIPHOSPHATE SYNTHASE 2"/>
    <property type="match status" value="1"/>
</dbReference>
<dbReference type="GO" id="GO:0005829">
    <property type="term" value="C:cytosol"/>
    <property type="evidence" value="ECO:0007669"/>
    <property type="project" value="TreeGrafter"/>
</dbReference>
<comment type="cofactor">
    <cofactor evidence="2">
        <name>Mg(2+)</name>
        <dbReference type="ChEBI" id="CHEBI:18420"/>
    </cofactor>
    <text evidence="2">Binds 2 magnesium ions per subunit.</text>
</comment>
<dbReference type="HAMAP" id="MF_01139">
    <property type="entry name" value="ISPT"/>
    <property type="match status" value="1"/>
</dbReference>
<dbReference type="KEGG" id="apak:AP3564_16045"/>
<accession>A0A165YZC2</accession>
<dbReference type="Gene3D" id="3.40.1180.10">
    <property type="entry name" value="Decaprenyl diphosphate synthase-like"/>
    <property type="match status" value="1"/>
</dbReference>
<comment type="subunit">
    <text evidence="2">Homodimer.</text>
</comment>
<reference evidence="3 6" key="2">
    <citation type="submission" date="2016-10" db="EMBL/GenBank/DDBJ databases">
        <title>The whole genome sequencing and assembly of Aeribacillus pallidus KCTC3564 strain.</title>
        <authorList>
            <person name="Lee Y.-J."/>
            <person name="Park M.-K."/>
            <person name="Yi H."/>
            <person name="Bahn Y.-S."/>
            <person name="Kim J.F."/>
            <person name="Lee D.-W."/>
        </authorList>
    </citation>
    <scope>NUCLEOTIDE SEQUENCE [LARGE SCALE GENOMIC DNA]</scope>
    <source>
        <strain evidence="3 6">KCTC3564</strain>
    </source>
</reference>
<feature type="binding site" evidence="2">
    <location>
        <position position="86"/>
    </location>
    <ligand>
        <name>substrate</name>
    </ligand>
</feature>
<gene>
    <name evidence="3" type="ORF">AP3564_16045</name>
    <name evidence="4" type="ORF">AZI98_02365</name>
</gene>
<feature type="binding site" evidence="2">
    <location>
        <position position="88"/>
    </location>
    <ligand>
        <name>substrate</name>
    </ligand>
</feature>
<dbReference type="Proteomes" id="UP000214606">
    <property type="component" value="Chromosome"/>
</dbReference>
<comment type="similarity">
    <text evidence="2">Belongs to the UPP synthase family.</text>
</comment>
<feature type="binding site" evidence="2">
    <location>
        <position position="205"/>
    </location>
    <ligand>
        <name>substrate</name>
    </ligand>
</feature>
<dbReference type="CDD" id="cd00475">
    <property type="entry name" value="Cis_IPPS"/>
    <property type="match status" value="1"/>
</dbReference>
<dbReference type="InterPro" id="IPR001441">
    <property type="entry name" value="UPP_synth-like"/>
</dbReference>
<feature type="binding site" evidence="2">
    <location>
        <position position="42"/>
    </location>
    <ligand>
        <name>substrate</name>
    </ligand>
</feature>
<keyword evidence="2" id="KW-0460">Magnesium</keyword>
<dbReference type="SUPFAM" id="SSF64005">
    <property type="entry name" value="Undecaprenyl diphosphate synthase"/>
    <property type="match status" value="1"/>
</dbReference>
<feature type="binding site" evidence="2">
    <location>
        <position position="54"/>
    </location>
    <ligand>
        <name>substrate</name>
    </ligand>
</feature>
<name>A0A165YZC2_9BACI</name>
<feature type="binding site" evidence="2">
    <location>
        <position position="37"/>
    </location>
    <ligand>
        <name>Mg(2+)</name>
        <dbReference type="ChEBI" id="CHEBI:18420"/>
    </ligand>
</feature>
<dbReference type="Pfam" id="PF01255">
    <property type="entry name" value="Prenyltransf"/>
    <property type="match status" value="1"/>
</dbReference>
<protein>
    <recommendedName>
        <fullName evidence="2">Isoprenyl transferase</fullName>
        <ecNumber evidence="2">2.5.1.-</ecNumber>
    </recommendedName>
</protein>
<dbReference type="InterPro" id="IPR036424">
    <property type="entry name" value="UPP_synth-like_sf"/>
</dbReference>
<evidence type="ECO:0000256" key="1">
    <source>
        <dbReference type="ARBA" id="ARBA00022679"/>
    </source>
</evidence>
<dbReference type="GeneID" id="301126423"/>
<dbReference type="Proteomes" id="UP000076476">
    <property type="component" value="Unassembled WGS sequence"/>
</dbReference>
<feature type="binding site" evidence="2">
    <location>
        <begin position="211"/>
        <end position="213"/>
    </location>
    <ligand>
        <name>substrate</name>
    </ligand>
</feature>
<keyword evidence="5" id="KW-1185">Reference proteome</keyword>
<feature type="active site" description="Proton acceptor" evidence="2">
    <location>
        <position position="85"/>
    </location>
</feature>
<sequence length="257" mass="29997">MFNFPYKKKSSKGSKNLVAKENILVNEIPEHVAIIMDGNGRWAKKRSLPRMAGHREGMKVVKKITKLASDIGIKVLTLYAFSTENWKRPKDEVNYLMRLPVEFLSTFLPELIQENVQVRVIGDQSMLPDYTVNAVKKAVNETKQNTGLILNFALNYGSRTEIVEAVKKILRDREDGKLHIDDIDEQLFSNYLMTKKLKDPDLLIRTSGEIRLSNFMLWQLAYTEFWFTDVLWPDFNEHHFLEAIREYQQRIRRFGGV</sequence>
<organism evidence="4 5">
    <name type="scientific">Aeribacillus pallidus</name>
    <dbReference type="NCBI Taxonomy" id="33936"/>
    <lineage>
        <taxon>Bacteria</taxon>
        <taxon>Bacillati</taxon>
        <taxon>Bacillota</taxon>
        <taxon>Bacilli</taxon>
        <taxon>Bacillales</taxon>
        <taxon>Bacillaceae</taxon>
        <taxon>Aeribacillus</taxon>
    </lineage>
</organism>
<dbReference type="NCBIfam" id="NF011405">
    <property type="entry name" value="PRK14830.1"/>
    <property type="match status" value="1"/>
</dbReference>
<feature type="binding site" evidence="2">
    <location>
        <begin position="38"/>
        <end position="41"/>
    </location>
    <ligand>
        <name>substrate</name>
    </ligand>
</feature>
<dbReference type="EMBL" id="LWBR01000007">
    <property type="protein sequence ID" value="KZN97628.1"/>
    <property type="molecule type" value="Genomic_DNA"/>
</dbReference>
<dbReference type="EC" id="2.5.1.-" evidence="2"/>
<comment type="function">
    <text evidence="2">Catalyzes the condensation of isopentenyl diphosphate (IPP) with allylic pyrophosphates generating different type of terpenoids.</text>
</comment>
<keyword evidence="2" id="KW-0479">Metal-binding</keyword>
<evidence type="ECO:0000313" key="4">
    <source>
        <dbReference type="EMBL" id="KZN97628.1"/>
    </source>
</evidence>
<evidence type="ECO:0000256" key="2">
    <source>
        <dbReference type="HAMAP-Rule" id="MF_01139"/>
    </source>
</evidence>
<dbReference type="FunFam" id="3.40.1180.10:FF:000001">
    <property type="entry name" value="(2E,6E)-farnesyl-diphosphate-specific ditrans,polycis-undecaprenyl-diphosphate synthase"/>
    <property type="match status" value="1"/>
</dbReference>
<dbReference type="OrthoDB" id="4191603at2"/>
<dbReference type="GO" id="GO:0000287">
    <property type="term" value="F:magnesium ion binding"/>
    <property type="evidence" value="ECO:0007669"/>
    <property type="project" value="UniProtKB-UniRule"/>
</dbReference>
<dbReference type="AlphaFoldDB" id="A0A165YZC2"/>
<feature type="binding site" evidence="2">
    <location>
        <begin position="82"/>
        <end position="84"/>
    </location>
    <ligand>
        <name>substrate</name>
    </ligand>
</feature>